<dbReference type="STRING" id="388413.ALPR1_09565"/>
<keyword evidence="1" id="KW-0808">Transferase</keyword>
<dbReference type="EMBL" id="AAXU02000001">
    <property type="protein sequence ID" value="EAZ82452.1"/>
    <property type="molecule type" value="Genomic_DNA"/>
</dbReference>
<dbReference type="SUPFAM" id="SSF53448">
    <property type="entry name" value="Nucleotide-diphospho-sugar transferases"/>
    <property type="match status" value="1"/>
</dbReference>
<dbReference type="InterPro" id="IPR029044">
    <property type="entry name" value="Nucleotide-diphossugar_trans"/>
</dbReference>
<evidence type="ECO:0000313" key="1">
    <source>
        <dbReference type="EMBL" id="EAZ82452.1"/>
    </source>
</evidence>
<dbReference type="eggNOG" id="COG0438">
    <property type="taxonomic scope" value="Bacteria"/>
</dbReference>
<sequence length="332" mass="39081">MNNPSIYFTLCSNNYLPFALSLAKSVKGFLPKSRFIIGLVDYLDPQIDYNFDVEVEILPCFELGYEEFNSMLQGYNVVEFNTAVKPFYFEYLFKENGDVDRIYYLDPDLFFYQSPLELDDVWKKGDSIQLTPNLLYLPDHLVRGELASLKHGHNNLGYLGMQRGVETMKIISWWKERLTTHCLLDKCRGIFVDQKWMDLAPLFFKGINSVKHPGWNMAWWNLTERNLMEDDGTYHVNSKEFPLVFFHFSGYKPGREIMTERILSNEFDMESEGCLRDLFEGYEQSLFENKYELLSQVKPLIQFKEAPNKLQHRIGRKIKSKMTNAIYRIFGV</sequence>
<proteinExistence type="predicted"/>
<comment type="caution">
    <text evidence="1">The sequence shown here is derived from an EMBL/GenBank/DDBJ whole genome shotgun (WGS) entry which is preliminary data.</text>
</comment>
<dbReference type="HOGENOM" id="CLU_054561_1_0_10"/>
<dbReference type="RefSeq" id="WP_008200120.1">
    <property type="nucleotide sequence ID" value="NZ_CM001023.1"/>
</dbReference>
<dbReference type="Proteomes" id="UP000003919">
    <property type="component" value="Chromosome"/>
</dbReference>
<gene>
    <name evidence="1" type="ORF">ALPR1_09565</name>
</gene>
<dbReference type="GO" id="GO:0016740">
    <property type="term" value="F:transferase activity"/>
    <property type="evidence" value="ECO:0007669"/>
    <property type="project" value="UniProtKB-KW"/>
</dbReference>
<evidence type="ECO:0000313" key="2">
    <source>
        <dbReference type="Proteomes" id="UP000003919"/>
    </source>
</evidence>
<dbReference type="OrthoDB" id="186344at2"/>
<name>A3HRI4_9BACT</name>
<dbReference type="EMBL" id="CM001023">
    <property type="protein sequence ID" value="EAZ82452.1"/>
    <property type="molecule type" value="Genomic_DNA"/>
</dbReference>
<dbReference type="Gene3D" id="3.90.550.10">
    <property type="entry name" value="Spore Coat Polysaccharide Biosynthesis Protein SpsA, Chain A"/>
    <property type="match status" value="1"/>
</dbReference>
<keyword evidence="2" id="KW-1185">Reference proteome</keyword>
<reference evidence="1 2" key="1">
    <citation type="journal article" date="2011" name="J. Bacteriol.">
        <title>Complete genome sequence of Algoriphagus sp. PR1, bacterial prey of a colony-forming choanoflagellate.</title>
        <authorList>
            <person name="Alegado R.A."/>
            <person name="Ferriera S."/>
            <person name="Nusbaum C."/>
            <person name="Young S.K."/>
            <person name="Zeng Q."/>
            <person name="Imamovic A."/>
            <person name="Fairclough S.R."/>
            <person name="King N."/>
        </authorList>
    </citation>
    <scope>NUCLEOTIDE SEQUENCE [LARGE SCALE GENOMIC DNA]</scope>
    <source>
        <strain evidence="1 2">PR1</strain>
    </source>
</reference>
<protein>
    <submittedName>
        <fullName evidence="1">Glycosyl transferase</fullName>
    </submittedName>
</protein>
<organism evidence="1 2">
    <name type="scientific">Algoriphagus machipongonensis</name>
    <dbReference type="NCBI Taxonomy" id="388413"/>
    <lineage>
        <taxon>Bacteria</taxon>
        <taxon>Pseudomonadati</taxon>
        <taxon>Bacteroidota</taxon>
        <taxon>Cytophagia</taxon>
        <taxon>Cytophagales</taxon>
        <taxon>Cyclobacteriaceae</taxon>
        <taxon>Algoriphagus</taxon>
    </lineage>
</organism>
<dbReference type="AlphaFoldDB" id="A3HRI4"/>
<accession>A3HRI4</accession>